<dbReference type="Proteomes" id="UP000632377">
    <property type="component" value="Unassembled WGS sequence"/>
</dbReference>
<dbReference type="Pfam" id="PF06725">
    <property type="entry name" value="3D"/>
    <property type="match status" value="1"/>
</dbReference>
<evidence type="ECO:0000259" key="4">
    <source>
        <dbReference type="Pfam" id="PF24568"/>
    </source>
</evidence>
<evidence type="ECO:0000313" key="6">
    <source>
        <dbReference type="Proteomes" id="UP000632377"/>
    </source>
</evidence>
<name>A0ABS1TFA2_9CLOT</name>
<dbReference type="CDD" id="cd22786">
    <property type="entry name" value="DPBB_YuiC-like"/>
    <property type="match status" value="1"/>
</dbReference>
<dbReference type="EMBL" id="JAESWC010000007">
    <property type="protein sequence ID" value="MBL4936638.1"/>
    <property type="molecule type" value="Genomic_DNA"/>
</dbReference>
<evidence type="ECO:0000313" key="5">
    <source>
        <dbReference type="EMBL" id="MBL4936638.1"/>
    </source>
</evidence>
<dbReference type="SUPFAM" id="SSF50685">
    <property type="entry name" value="Barwin-like endoglucanases"/>
    <property type="match status" value="1"/>
</dbReference>
<dbReference type="InterPro" id="IPR010611">
    <property type="entry name" value="3D_dom"/>
</dbReference>
<reference evidence="5 6" key="1">
    <citation type="submission" date="2021-01" db="EMBL/GenBank/DDBJ databases">
        <title>Genome public.</title>
        <authorList>
            <person name="Liu C."/>
            <person name="Sun Q."/>
        </authorList>
    </citation>
    <scope>NUCLEOTIDE SEQUENCE [LARGE SCALE GENOMIC DNA]</scope>
    <source>
        <strain evidence="5 6">YIM B02515</strain>
    </source>
</reference>
<keyword evidence="1" id="KW-0732">Signal</keyword>
<dbReference type="Pfam" id="PF24568">
    <property type="entry name" value="CC_PcsB"/>
    <property type="match status" value="1"/>
</dbReference>
<dbReference type="InterPro" id="IPR057309">
    <property type="entry name" value="PcsB_CC"/>
</dbReference>
<keyword evidence="2" id="KW-0175">Coiled coil</keyword>
<feature type="domain" description="Peptidoglycan hydrolase PcsB coiled-coil" evidence="4">
    <location>
        <begin position="1"/>
        <end position="53"/>
    </location>
</feature>
<gene>
    <name evidence="5" type="ORF">JK636_12805</name>
</gene>
<proteinExistence type="predicted"/>
<dbReference type="Gene3D" id="2.40.40.10">
    <property type="entry name" value="RlpA-like domain"/>
    <property type="match status" value="1"/>
</dbReference>
<comment type="caution">
    <text evidence="5">The sequence shown here is derived from an EMBL/GenBank/DDBJ whole genome shotgun (WGS) entry which is preliminary data.</text>
</comment>
<protein>
    <recommendedName>
        <fullName evidence="7">3D domain-containing protein</fullName>
    </recommendedName>
</protein>
<feature type="domain" description="3D" evidence="3">
    <location>
        <begin position="212"/>
        <end position="272"/>
    </location>
</feature>
<keyword evidence="6" id="KW-1185">Reference proteome</keyword>
<evidence type="ECO:0000259" key="3">
    <source>
        <dbReference type="Pfam" id="PF06725"/>
    </source>
</evidence>
<dbReference type="Gene3D" id="6.10.250.3150">
    <property type="match status" value="1"/>
</dbReference>
<dbReference type="InterPro" id="IPR051933">
    <property type="entry name" value="Resuscitation_pf_RpfB"/>
</dbReference>
<evidence type="ECO:0000256" key="1">
    <source>
        <dbReference type="ARBA" id="ARBA00022729"/>
    </source>
</evidence>
<accession>A0ABS1TFA2</accession>
<evidence type="ECO:0008006" key="7">
    <source>
        <dbReference type="Google" id="ProtNLM"/>
    </source>
</evidence>
<dbReference type="PANTHER" id="PTHR39160">
    <property type="entry name" value="CELL WALL-BINDING PROTEIN YOCH"/>
    <property type="match status" value="1"/>
</dbReference>
<sequence length="278" mass="30821">MYINGYNENFAAILLTSKSFSDLISRYEIIKNIVSYDKKVFDDLTSRKKSLKEAISDLDNKLQKLQELKNNNLEKLRQLDNDKKKLQQLIIEFDKEKVLAAQAIKENEEKLIAHSISVIDSNSSTIPDMKGALQTLNSLVSQITTDSVKNKAKDYITSGSKKLADMIAKETKPVVSNNETYKATYAMQATAYTGGTLTALGLKPVRDPSGLSTIAVDPSVIPLGSKVYIPGYGYAISSDTGSAIKGNIIDLYLNSEDECINWGRRNVTLYIVAYPGEW</sequence>
<dbReference type="InterPro" id="IPR036908">
    <property type="entry name" value="RlpA-like_sf"/>
</dbReference>
<feature type="coiled-coil region" evidence="2">
    <location>
        <begin position="41"/>
        <end position="96"/>
    </location>
</feature>
<evidence type="ECO:0000256" key="2">
    <source>
        <dbReference type="SAM" id="Coils"/>
    </source>
</evidence>
<dbReference type="PANTHER" id="PTHR39160:SF4">
    <property type="entry name" value="RESUSCITATION-PROMOTING FACTOR RPFB"/>
    <property type="match status" value="1"/>
</dbReference>
<organism evidence="5 6">
    <name type="scientific">Clostridium rhizosphaerae</name>
    <dbReference type="NCBI Taxonomy" id="2803861"/>
    <lineage>
        <taxon>Bacteria</taxon>
        <taxon>Bacillati</taxon>
        <taxon>Bacillota</taxon>
        <taxon>Clostridia</taxon>
        <taxon>Eubacteriales</taxon>
        <taxon>Clostridiaceae</taxon>
        <taxon>Clostridium</taxon>
    </lineage>
</organism>